<reference evidence="3 4" key="1">
    <citation type="journal article" date="2017" name="Gigascience">
        <title>Draft genome of the honey bee ectoparasitic mite, Tropilaelaps mercedesae, is shaped by the parasitic life history.</title>
        <authorList>
            <person name="Dong X."/>
            <person name="Armstrong S.D."/>
            <person name="Xia D."/>
            <person name="Makepeace B.L."/>
            <person name="Darby A.C."/>
            <person name="Kadowaki T."/>
        </authorList>
    </citation>
    <scope>NUCLEOTIDE SEQUENCE [LARGE SCALE GENOMIC DNA]</scope>
    <source>
        <strain evidence="3">Wuxi-XJTLU</strain>
    </source>
</reference>
<feature type="transmembrane region" description="Helical" evidence="2">
    <location>
        <begin position="104"/>
        <end position="129"/>
    </location>
</feature>
<gene>
    <name evidence="3" type="ORF">BIW11_11090</name>
</gene>
<evidence type="ECO:0000313" key="3">
    <source>
        <dbReference type="EMBL" id="OQR71289.1"/>
    </source>
</evidence>
<keyword evidence="2" id="KW-0812">Transmembrane</keyword>
<organism evidence="3 4">
    <name type="scientific">Tropilaelaps mercedesae</name>
    <dbReference type="NCBI Taxonomy" id="418985"/>
    <lineage>
        <taxon>Eukaryota</taxon>
        <taxon>Metazoa</taxon>
        <taxon>Ecdysozoa</taxon>
        <taxon>Arthropoda</taxon>
        <taxon>Chelicerata</taxon>
        <taxon>Arachnida</taxon>
        <taxon>Acari</taxon>
        <taxon>Parasitiformes</taxon>
        <taxon>Mesostigmata</taxon>
        <taxon>Gamasina</taxon>
        <taxon>Dermanyssoidea</taxon>
        <taxon>Laelapidae</taxon>
        <taxon>Tropilaelaps</taxon>
    </lineage>
</organism>
<keyword evidence="2" id="KW-0472">Membrane</keyword>
<evidence type="ECO:0000313" key="4">
    <source>
        <dbReference type="Proteomes" id="UP000192247"/>
    </source>
</evidence>
<comment type="caution">
    <text evidence="3">The sequence shown here is derived from an EMBL/GenBank/DDBJ whole genome shotgun (WGS) entry which is preliminary data.</text>
</comment>
<feature type="compositionally biased region" description="Low complexity" evidence="1">
    <location>
        <begin position="66"/>
        <end position="81"/>
    </location>
</feature>
<feature type="compositionally biased region" description="Polar residues" evidence="1">
    <location>
        <begin position="43"/>
        <end position="57"/>
    </location>
</feature>
<dbReference type="AlphaFoldDB" id="A0A1V9XCN6"/>
<sequence>MFPSVEVFLDGSLDASAVLALLMSKQLPACTDEWEVADRRKTNTGGQLRSSMSSSTVRGGGGAADGGLSESSGGPGGSSLSSGGLPGLVDLLWRSVGGAHRQQVMVFAGGGALCICLVVSMVCLIGSISRSRRRAKQQRKKLVVLTPDTCEFDTMGESSDSLPMGHIAPPTLTSTLHRASQGSLLGGTLPRHPPPHSNSAALHMGAAGMPGSNPGTIRRIPSDTHPRAPQGSFYYS</sequence>
<evidence type="ECO:0000256" key="1">
    <source>
        <dbReference type="SAM" id="MobiDB-lite"/>
    </source>
</evidence>
<dbReference type="InParanoid" id="A0A1V9XCN6"/>
<evidence type="ECO:0000256" key="2">
    <source>
        <dbReference type="SAM" id="Phobius"/>
    </source>
</evidence>
<evidence type="ECO:0008006" key="5">
    <source>
        <dbReference type="Google" id="ProtNLM"/>
    </source>
</evidence>
<proteinExistence type="predicted"/>
<protein>
    <recommendedName>
        <fullName evidence="5">Transmembrane protein</fullName>
    </recommendedName>
</protein>
<dbReference type="Proteomes" id="UP000192247">
    <property type="component" value="Unassembled WGS sequence"/>
</dbReference>
<keyword evidence="4" id="KW-1185">Reference proteome</keyword>
<accession>A0A1V9XCN6</accession>
<name>A0A1V9XCN6_9ACAR</name>
<dbReference type="EMBL" id="MNPL01014986">
    <property type="protein sequence ID" value="OQR71289.1"/>
    <property type="molecule type" value="Genomic_DNA"/>
</dbReference>
<feature type="region of interest" description="Disordered" evidence="1">
    <location>
        <begin position="40"/>
        <end position="81"/>
    </location>
</feature>
<keyword evidence="2" id="KW-1133">Transmembrane helix</keyword>
<feature type="region of interest" description="Disordered" evidence="1">
    <location>
        <begin position="211"/>
        <end position="236"/>
    </location>
</feature>